<feature type="transmembrane region" description="Helical" evidence="6">
    <location>
        <begin position="248"/>
        <end position="268"/>
    </location>
</feature>
<dbReference type="PANTHER" id="PTHR33048:SF152">
    <property type="entry name" value="INTEGRAL MEMBRANE PROTEIN"/>
    <property type="match status" value="1"/>
</dbReference>
<feature type="transmembrane region" description="Helical" evidence="6">
    <location>
        <begin position="206"/>
        <end position="228"/>
    </location>
</feature>
<dbReference type="InterPro" id="IPR052337">
    <property type="entry name" value="SAT4-like"/>
</dbReference>
<evidence type="ECO:0000256" key="4">
    <source>
        <dbReference type="ARBA" id="ARBA00023136"/>
    </source>
</evidence>
<sequence>MGYNGSAELFAEWAIGLVVIAVRVYARWSVGKRNFYWDDLCLGLVTIFWTFHTVFLYLCTDVYGSNIGLNDESAALVPDDQVASLRKGSIFAFIAWLSYIFMVWSFKGVLIFLYSRLTMGLWQHRLTLAVGIASICTFLASLFFHLFICTPVHRTWQIKPYPGDNCTIRPLNYIVIETLSIATDLAIMTVPIPLILAAKIATSQKIILCCLFSSGVFVMVAACLRAYYSIKDIDTLSTALGWASREALVSVMIVCAPGIKPLFTRWGWFRSYGSSKDYNYQYNKNNTNTGRSRNRATMLTSRRDEESDATISAARERHPYELSSLGWRKSRPPSDGESQECIIGGQDRISHDKGIVVTTDVTLAHESVEAHR</sequence>
<feature type="transmembrane region" description="Helical" evidence="6">
    <location>
        <begin position="173"/>
        <end position="194"/>
    </location>
</feature>
<evidence type="ECO:0000256" key="6">
    <source>
        <dbReference type="SAM" id="Phobius"/>
    </source>
</evidence>
<keyword evidence="2 6" id="KW-0812">Transmembrane</keyword>
<dbReference type="AlphaFoldDB" id="A0A5N6U4Q3"/>
<keyword evidence="3 6" id="KW-1133">Transmembrane helix</keyword>
<feature type="transmembrane region" description="Helical" evidence="6">
    <location>
        <begin position="6"/>
        <end position="25"/>
    </location>
</feature>
<evidence type="ECO:0000313" key="8">
    <source>
        <dbReference type="EMBL" id="KAE8153615.1"/>
    </source>
</evidence>
<evidence type="ECO:0000259" key="7">
    <source>
        <dbReference type="Pfam" id="PF20684"/>
    </source>
</evidence>
<protein>
    <recommendedName>
        <fullName evidence="7">Rhodopsin domain-containing protein</fullName>
    </recommendedName>
</protein>
<accession>A0A5N6U4Q3</accession>
<evidence type="ECO:0000313" key="9">
    <source>
        <dbReference type="Proteomes" id="UP000325780"/>
    </source>
</evidence>
<keyword evidence="9" id="KW-1185">Reference proteome</keyword>
<evidence type="ECO:0000256" key="1">
    <source>
        <dbReference type="ARBA" id="ARBA00004141"/>
    </source>
</evidence>
<feature type="domain" description="Rhodopsin" evidence="7">
    <location>
        <begin position="22"/>
        <end position="265"/>
    </location>
</feature>
<feature type="transmembrane region" description="Helical" evidence="6">
    <location>
        <begin position="126"/>
        <end position="153"/>
    </location>
</feature>
<proteinExistence type="inferred from homology"/>
<dbReference type="EMBL" id="ML742037">
    <property type="protein sequence ID" value="KAE8153615.1"/>
    <property type="molecule type" value="Genomic_DNA"/>
</dbReference>
<evidence type="ECO:0000256" key="3">
    <source>
        <dbReference type="ARBA" id="ARBA00022989"/>
    </source>
</evidence>
<reference evidence="8 9" key="1">
    <citation type="submission" date="2019-04" db="EMBL/GenBank/DDBJ databases">
        <title>Friends and foes A comparative genomics study of 23 Aspergillus species from section Flavi.</title>
        <authorList>
            <consortium name="DOE Joint Genome Institute"/>
            <person name="Kjaerbolling I."/>
            <person name="Vesth T."/>
            <person name="Frisvad J.C."/>
            <person name="Nybo J.L."/>
            <person name="Theobald S."/>
            <person name="Kildgaard S."/>
            <person name="Isbrandt T."/>
            <person name="Kuo A."/>
            <person name="Sato A."/>
            <person name="Lyhne E.K."/>
            <person name="Kogle M.E."/>
            <person name="Wiebenga A."/>
            <person name="Kun R.S."/>
            <person name="Lubbers R.J."/>
            <person name="Makela M.R."/>
            <person name="Barry K."/>
            <person name="Chovatia M."/>
            <person name="Clum A."/>
            <person name="Daum C."/>
            <person name="Haridas S."/>
            <person name="He G."/>
            <person name="LaButti K."/>
            <person name="Lipzen A."/>
            <person name="Mondo S."/>
            <person name="Riley R."/>
            <person name="Salamov A."/>
            <person name="Simmons B.A."/>
            <person name="Magnuson J.K."/>
            <person name="Henrissat B."/>
            <person name="Mortensen U.H."/>
            <person name="Larsen T.O."/>
            <person name="Devries R.P."/>
            <person name="Grigoriev I.V."/>
            <person name="Machida M."/>
            <person name="Baker S.E."/>
            <person name="Andersen M.R."/>
        </authorList>
    </citation>
    <scope>NUCLEOTIDE SEQUENCE [LARGE SCALE GENOMIC DNA]</scope>
    <source>
        <strain evidence="8 9">IBT 18842</strain>
    </source>
</reference>
<comment type="similarity">
    <text evidence="5">Belongs to the SAT4 family.</text>
</comment>
<dbReference type="Pfam" id="PF20684">
    <property type="entry name" value="Fung_rhodopsin"/>
    <property type="match status" value="1"/>
</dbReference>
<dbReference type="Proteomes" id="UP000325780">
    <property type="component" value="Unassembled WGS sequence"/>
</dbReference>
<evidence type="ECO:0000256" key="5">
    <source>
        <dbReference type="ARBA" id="ARBA00038359"/>
    </source>
</evidence>
<feature type="transmembrane region" description="Helical" evidence="6">
    <location>
        <begin position="37"/>
        <end position="58"/>
    </location>
</feature>
<feature type="transmembrane region" description="Helical" evidence="6">
    <location>
        <begin position="90"/>
        <end position="114"/>
    </location>
</feature>
<dbReference type="PANTHER" id="PTHR33048">
    <property type="entry name" value="PTH11-LIKE INTEGRAL MEMBRANE PROTEIN (AFU_ORTHOLOGUE AFUA_5G11245)"/>
    <property type="match status" value="1"/>
</dbReference>
<dbReference type="GO" id="GO:0016020">
    <property type="term" value="C:membrane"/>
    <property type="evidence" value="ECO:0007669"/>
    <property type="project" value="UniProtKB-SubCell"/>
</dbReference>
<organism evidence="8 9">
    <name type="scientific">Aspergillus avenaceus</name>
    <dbReference type="NCBI Taxonomy" id="36643"/>
    <lineage>
        <taxon>Eukaryota</taxon>
        <taxon>Fungi</taxon>
        <taxon>Dikarya</taxon>
        <taxon>Ascomycota</taxon>
        <taxon>Pezizomycotina</taxon>
        <taxon>Eurotiomycetes</taxon>
        <taxon>Eurotiomycetidae</taxon>
        <taxon>Eurotiales</taxon>
        <taxon>Aspergillaceae</taxon>
        <taxon>Aspergillus</taxon>
        <taxon>Aspergillus subgen. Circumdati</taxon>
    </lineage>
</organism>
<comment type="subcellular location">
    <subcellularLocation>
        <location evidence="1">Membrane</location>
        <topology evidence="1">Multi-pass membrane protein</topology>
    </subcellularLocation>
</comment>
<gene>
    <name evidence="8" type="ORF">BDV25DRAFT_168617</name>
</gene>
<dbReference type="InterPro" id="IPR049326">
    <property type="entry name" value="Rhodopsin_dom_fungi"/>
</dbReference>
<dbReference type="OrthoDB" id="5398233at2759"/>
<keyword evidence="4 6" id="KW-0472">Membrane</keyword>
<name>A0A5N6U4Q3_ASPAV</name>
<evidence type="ECO:0000256" key="2">
    <source>
        <dbReference type="ARBA" id="ARBA00022692"/>
    </source>
</evidence>